<keyword evidence="3 17" id="KW-0728">SH3 domain</keyword>
<evidence type="ECO:0000256" key="2">
    <source>
        <dbReference type="ARBA" id="ARBA00004514"/>
    </source>
</evidence>
<evidence type="ECO:0000256" key="8">
    <source>
        <dbReference type="ARBA" id="ARBA00022737"/>
    </source>
</evidence>
<dbReference type="InterPro" id="IPR002219">
    <property type="entry name" value="PKC_DAG/PE"/>
</dbReference>
<evidence type="ECO:0000256" key="11">
    <source>
        <dbReference type="ARBA" id="ARBA00023136"/>
    </source>
</evidence>
<evidence type="ECO:0000256" key="10">
    <source>
        <dbReference type="ARBA" id="ARBA00022833"/>
    </source>
</evidence>
<dbReference type="InterPro" id="IPR001452">
    <property type="entry name" value="SH3_domain"/>
</dbReference>
<evidence type="ECO:0000313" key="22">
    <source>
        <dbReference type="Proteomes" id="UP001159641"/>
    </source>
</evidence>
<evidence type="ECO:0000256" key="5">
    <source>
        <dbReference type="ARBA" id="ARBA00022490"/>
    </source>
</evidence>
<dbReference type="PROSITE" id="PS50002">
    <property type="entry name" value="SH3"/>
    <property type="match status" value="2"/>
</dbReference>
<organism evidence="21 22">
    <name type="scientific">Eschrichtius robustus</name>
    <name type="common">California gray whale</name>
    <name type="synonym">Eschrichtius gibbosus</name>
    <dbReference type="NCBI Taxonomy" id="9764"/>
    <lineage>
        <taxon>Eukaryota</taxon>
        <taxon>Metazoa</taxon>
        <taxon>Chordata</taxon>
        <taxon>Craniata</taxon>
        <taxon>Vertebrata</taxon>
        <taxon>Euteleostomi</taxon>
        <taxon>Mammalia</taxon>
        <taxon>Eutheria</taxon>
        <taxon>Laurasiatheria</taxon>
        <taxon>Artiodactyla</taxon>
        <taxon>Whippomorpha</taxon>
        <taxon>Cetacea</taxon>
        <taxon>Mysticeti</taxon>
        <taxon>Eschrichtiidae</taxon>
        <taxon>Eschrichtius</taxon>
    </lineage>
</organism>
<keyword evidence="6" id="KW-0597">Phosphoprotein</keyword>
<dbReference type="SUPFAM" id="SSF50044">
    <property type="entry name" value="SH3-domain"/>
    <property type="match status" value="1"/>
</dbReference>
<dbReference type="Pfam" id="PF16664">
    <property type="entry name" value="STAC2_u1"/>
    <property type="match status" value="1"/>
</dbReference>
<evidence type="ECO:0000256" key="18">
    <source>
        <dbReference type="SAM" id="MobiDB-lite"/>
    </source>
</evidence>
<dbReference type="PROSITE" id="PS50081">
    <property type="entry name" value="ZF_DAG_PE_2"/>
    <property type="match status" value="1"/>
</dbReference>
<gene>
    <name evidence="21" type="ORF">J1605_011014</name>
</gene>
<feature type="domain" description="SH3" evidence="19">
    <location>
        <begin position="444"/>
        <end position="501"/>
    </location>
</feature>
<evidence type="ECO:0000256" key="13">
    <source>
        <dbReference type="ARBA" id="ARBA00065718"/>
    </source>
</evidence>
<dbReference type="PRINTS" id="PR00452">
    <property type="entry name" value="SH3DOMAIN"/>
</dbReference>
<dbReference type="SUPFAM" id="SSF57889">
    <property type="entry name" value="Cysteine-rich domain"/>
    <property type="match status" value="1"/>
</dbReference>
<dbReference type="CDD" id="cd20881">
    <property type="entry name" value="C1_Stac2"/>
    <property type="match status" value="1"/>
</dbReference>
<sequence>MSEKENEPDDAATHSPPGTVSALQETKVTREARGLDPCPVRPQPGRPPSDAVATVASGALGSHPAFPPAPNRVRLGDVRPRPGAAQLLSSRWGLLRRGPSLAGTRGLLLRLRMRKTGSPRQRALQRFKRSLSLKNILRSKSMENFFFRSGSELKCPTEVLLTPPTPLPPPSPPPASADRGLPTPALSPCPIPRPLAPLKPVRLHSFQEHVFKRASPCELCHQFIVGNSKQGLRCKTCKVSVHLWCSEEISHQQCPGKTSSSFRRNFSSPLLVHEPPPACAMSKESPPTGASGKVDPVYETLRYGTSLALMNRSSFSSNSESPTRSLSERDELIEDGEGSIRSSEEGPGDSVFTAPAESEGSGPEEKSPGQQAPRPLLRKDVGPMYSYVALYKFLPQENNDLALQPGDRIMLVDDSNEDWWKGKIGDRVGFFPANFVQRVRPGENVWRCCQPFSGNKEQGYMSLKESQICVGVGRSKDADGFIRVSSGKKRGLVPANVLTEI</sequence>
<keyword evidence="4" id="KW-1003">Cell membrane</keyword>
<comment type="subcellular location">
    <subcellularLocation>
        <location evidence="1">Cell membrane</location>
        <location evidence="1">Sarcolemma</location>
        <topology evidence="1">Peripheral membrane protein</topology>
        <orientation evidence="1">Cytoplasmic side</orientation>
    </subcellularLocation>
    <subcellularLocation>
        <location evidence="2">Cytoplasm</location>
        <location evidence="2">Cytosol</location>
    </subcellularLocation>
</comment>
<dbReference type="PANTHER" id="PTHR15135:SF5">
    <property type="entry name" value="SH3 AND CYSTEINE-RICH DOMAIN-CONTAINING PROTEIN 2"/>
    <property type="match status" value="1"/>
</dbReference>
<dbReference type="GO" id="GO:0005829">
    <property type="term" value="C:cytosol"/>
    <property type="evidence" value="ECO:0007669"/>
    <property type="project" value="UniProtKB-SubCell"/>
</dbReference>
<dbReference type="SMART" id="SM00109">
    <property type="entry name" value="C1"/>
    <property type="match status" value="1"/>
</dbReference>
<keyword evidence="8" id="KW-0677">Repeat</keyword>
<protein>
    <recommendedName>
        <fullName evidence="14">SH3 and cysteine-rich domain-containing protein 2</fullName>
    </recommendedName>
    <alternativeName>
        <fullName evidence="16">24b2/STAC2</fullName>
    </alternativeName>
    <alternativeName>
        <fullName evidence="15">Src homology 3 and cysteine-rich domain-containing protein 2</fullName>
    </alternativeName>
</protein>
<keyword evidence="10" id="KW-0862">Zinc</keyword>
<dbReference type="Gene3D" id="2.30.30.40">
    <property type="entry name" value="SH3 Domains"/>
    <property type="match status" value="1"/>
</dbReference>
<evidence type="ECO:0000313" key="21">
    <source>
        <dbReference type="EMBL" id="KAJ8781515.1"/>
    </source>
</evidence>
<feature type="domain" description="SH3" evidence="19">
    <location>
        <begin position="382"/>
        <end position="441"/>
    </location>
</feature>
<dbReference type="Proteomes" id="UP001159641">
    <property type="component" value="Unassembled WGS sequence"/>
</dbReference>
<dbReference type="FunFam" id="2.30.30.40:FF:000073">
    <property type="entry name" value="SH3 and cysteine-rich domain-containing protein 2"/>
    <property type="match status" value="1"/>
</dbReference>
<feature type="region of interest" description="Disordered" evidence="18">
    <location>
        <begin position="160"/>
        <end position="183"/>
    </location>
</feature>
<dbReference type="GO" id="GO:1903078">
    <property type="term" value="P:positive regulation of protein localization to plasma membrane"/>
    <property type="evidence" value="ECO:0007669"/>
    <property type="project" value="UniProtKB-ARBA"/>
</dbReference>
<dbReference type="InterPro" id="IPR046349">
    <property type="entry name" value="C1-like_sf"/>
</dbReference>
<reference evidence="21 22" key="1">
    <citation type="submission" date="2022-11" db="EMBL/GenBank/DDBJ databases">
        <title>Whole genome sequence of Eschrichtius robustus ER-17-0199.</title>
        <authorList>
            <person name="Bruniche-Olsen A."/>
            <person name="Black A.N."/>
            <person name="Fields C.J."/>
            <person name="Walden K."/>
            <person name="Dewoody J.A."/>
        </authorList>
    </citation>
    <scope>NUCLEOTIDE SEQUENCE [LARGE SCALE GENOMIC DNA]</scope>
    <source>
        <strain evidence="21">ER-17-0199</strain>
        <tissue evidence="21">Blubber</tissue>
    </source>
</reference>
<evidence type="ECO:0000256" key="1">
    <source>
        <dbReference type="ARBA" id="ARBA00004278"/>
    </source>
</evidence>
<dbReference type="Pfam" id="PF00130">
    <property type="entry name" value="C1_1"/>
    <property type="match status" value="1"/>
</dbReference>
<dbReference type="GO" id="GO:0042383">
    <property type="term" value="C:sarcolemma"/>
    <property type="evidence" value="ECO:0007669"/>
    <property type="project" value="UniProtKB-SubCell"/>
</dbReference>
<keyword evidence="7" id="KW-0479">Metal-binding</keyword>
<feature type="compositionally biased region" description="Pro residues" evidence="18">
    <location>
        <begin position="163"/>
        <end position="175"/>
    </location>
</feature>
<evidence type="ECO:0000256" key="4">
    <source>
        <dbReference type="ARBA" id="ARBA00022475"/>
    </source>
</evidence>
<proteinExistence type="predicted"/>
<dbReference type="PRINTS" id="PR00499">
    <property type="entry name" value="P67PHOX"/>
</dbReference>
<dbReference type="SMART" id="SM00326">
    <property type="entry name" value="SH3"/>
    <property type="match status" value="1"/>
</dbReference>
<dbReference type="PROSITE" id="PS00479">
    <property type="entry name" value="ZF_DAG_PE_1"/>
    <property type="match status" value="1"/>
</dbReference>
<keyword evidence="22" id="KW-1185">Reference proteome</keyword>
<evidence type="ECO:0000256" key="7">
    <source>
        <dbReference type="ARBA" id="ARBA00022723"/>
    </source>
</evidence>
<feature type="domain" description="Phorbol-ester/DAG-type" evidence="20">
    <location>
        <begin position="203"/>
        <end position="254"/>
    </location>
</feature>
<evidence type="ECO:0000256" key="14">
    <source>
        <dbReference type="ARBA" id="ARBA00070051"/>
    </source>
</evidence>
<accession>A0AB34GST9</accession>
<dbReference type="EMBL" id="JAIQCJ010002144">
    <property type="protein sequence ID" value="KAJ8781515.1"/>
    <property type="molecule type" value="Genomic_DNA"/>
</dbReference>
<dbReference type="CDD" id="cd11985">
    <property type="entry name" value="SH3_Stac2_C"/>
    <property type="match status" value="1"/>
</dbReference>
<dbReference type="Pfam" id="PF14604">
    <property type="entry name" value="SH3_9"/>
    <property type="match status" value="1"/>
</dbReference>
<evidence type="ECO:0000256" key="6">
    <source>
        <dbReference type="ARBA" id="ARBA00022553"/>
    </source>
</evidence>
<dbReference type="InterPro" id="IPR036028">
    <property type="entry name" value="SH3-like_dom_sf"/>
</dbReference>
<evidence type="ECO:0000256" key="16">
    <source>
        <dbReference type="ARBA" id="ARBA00082110"/>
    </source>
</evidence>
<comment type="subunit">
    <text evidence="13">Interacts (via SH3 domains) with CACNA1S. Interacts (via SH3 domains) with CACNA1C. Has much lower affinity for CACNA1C than for CACNA1S.</text>
</comment>
<dbReference type="GO" id="GO:0009898">
    <property type="term" value="C:cytoplasmic side of plasma membrane"/>
    <property type="evidence" value="ECO:0007669"/>
    <property type="project" value="UniProtKB-ARBA"/>
</dbReference>
<evidence type="ECO:0000256" key="15">
    <source>
        <dbReference type="ARBA" id="ARBA00080966"/>
    </source>
</evidence>
<dbReference type="PANTHER" id="PTHR15135">
    <property type="entry name" value="STAC"/>
    <property type="match status" value="1"/>
</dbReference>
<evidence type="ECO:0000259" key="19">
    <source>
        <dbReference type="PROSITE" id="PS50002"/>
    </source>
</evidence>
<name>A0AB34GST9_ESCRO</name>
<evidence type="ECO:0000256" key="12">
    <source>
        <dbReference type="ARBA" id="ARBA00054848"/>
    </source>
</evidence>
<dbReference type="InterPro" id="IPR035509">
    <property type="entry name" value="Stac2_SH3"/>
</dbReference>
<evidence type="ECO:0000256" key="17">
    <source>
        <dbReference type="PROSITE-ProRule" id="PRU00192"/>
    </source>
</evidence>
<feature type="compositionally biased region" description="Polar residues" evidence="18">
    <location>
        <begin position="16"/>
        <end position="26"/>
    </location>
</feature>
<feature type="region of interest" description="Disordered" evidence="18">
    <location>
        <begin position="1"/>
        <end position="53"/>
    </location>
</feature>
<keyword evidence="5" id="KW-0963">Cytoplasm</keyword>
<dbReference type="AlphaFoldDB" id="A0AB34GST9"/>
<feature type="region of interest" description="Disordered" evidence="18">
    <location>
        <begin position="336"/>
        <end position="378"/>
    </location>
</feature>
<dbReference type="GO" id="GO:0008270">
    <property type="term" value="F:zinc ion binding"/>
    <property type="evidence" value="ECO:0007669"/>
    <property type="project" value="UniProtKB-KW"/>
</dbReference>
<comment type="caution">
    <text evidence="21">The sequence shown here is derived from an EMBL/GenBank/DDBJ whole genome shotgun (WGS) entry which is preliminary data.</text>
</comment>
<feature type="compositionally biased region" description="Acidic residues" evidence="18">
    <location>
        <begin position="1"/>
        <end position="10"/>
    </location>
</feature>
<dbReference type="InterPro" id="IPR039688">
    <property type="entry name" value="STAC1/2/3"/>
</dbReference>
<evidence type="ECO:0000259" key="20">
    <source>
        <dbReference type="PROSITE" id="PS50081"/>
    </source>
</evidence>
<dbReference type="Gene3D" id="3.30.60.20">
    <property type="match status" value="1"/>
</dbReference>
<keyword evidence="9" id="KW-0863">Zinc-finger</keyword>
<evidence type="ECO:0000256" key="3">
    <source>
        <dbReference type="ARBA" id="ARBA00022443"/>
    </source>
</evidence>
<dbReference type="GO" id="GO:0003009">
    <property type="term" value="P:skeletal muscle contraction"/>
    <property type="evidence" value="ECO:0007669"/>
    <property type="project" value="TreeGrafter"/>
</dbReference>
<dbReference type="FunFam" id="3.30.60.20:FF:000022">
    <property type="entry name" value="SH3 and cysteine-rich domain-containing protein 3 isoform 2"/>
    <property type="match status" value="1"/>
</dbReference>
<keyword evidence="11" id="KW-0472">Membrane</keyword>
<comment type="function">
    <text evidence="12">Plays a redundant role in promoting the expression of calcium channel CACNA1S at the cell membrane, and thereby contributes to increased channel activity. Slows down the inactivation rate of the calcium channel CACNA1C.</text>
</comment>
<evidence type="ECO:0000256" key="9">
    <source>
        <dbReference type="ARBA" id="ARBA00022771"/>
    </source>
</evidence>